<dbReference type="GO" id="GO:0016020">
    <property type="term" value="C:membrane"/>
    <property type="evidence" value="ECO:0007669"/>
    <property type="project" value="UniProtKB-SubCell"/>
</dbReference>
<sequence>MELPNFKEEDQFALTVTGGVHIALIAFFLLYTFSIEANVRPSFIEVEFGEFQSGTPTQQAEQKAEQVETRPNPSETEPEEPEPEKPDPVEEQKSTTKETTKPVDVPDQKEEVEEEEVKTPETDKVDPQKETSTEEKKEVTVPPKTEKDEVQQEGVKTSGDKEGNTGERNADQGTGNEQEKSAPYELKWEGDIERNPMVQPLPTNTTDAEATITIRFEVKPDGTVGRIIPLKKMNPELEREVMKTLRSWRFSQLPSGVPQQSQWGTITFRFVLE</sequence>
<dbReference type="EMBL" id="JAALLS010000002">
    <property type="protein sequence ID" value="NGP87270.1"/>
    <property type="molecule type" value="Genomic_DNA"/>
</dbReference>
<evidence type="ECO:0000256" key="6">
    <source>
        <dbReference type="SAM" id="Phobius"/>
    </source>
</evidence>
<keyword evidence="3 6" id="KW-1133">Transmembrane helix</keyword>
<comment type="subcellular location">
    <subcellularLocation>
        <location evidence="1">Membrane</location>
        <topology evidence="1">Single-pass membrane protein</topology>
    </subcellularLocation>
</comment>
<comment type="caution">
    <text evidence="8">The sequence shown here is derived from an EMBL/GenBank/DDBJ whole genome shotgun (WGS) entry which is preliminary data.</text>
</comment>
<feature type="compositionally biased region" description="Basic and acidic residues" evidence="5">
    <location>
        <begin position="158"/>
        <end position="170"/>
    </location>
</feature>
<evidence type="ECO:0000256" key="2">
    <source>
        <dbReference type="ARBA" id="ARBA00022692"/>
    </source>
</evidence>
<gene>
    <name evidence="8" type="ORF">G3569_02795</name>
</gene>
<feature type="transmembrane region" description="Helical" evidence="6">
    <location>
        <begin position="12"/>
        <end position="33"/>
    </location>
</feature>
<evidence type="ECO:0000256" key="1">
    <source>
        <dbReference type="ARBA" id="ARBA00004167"/>
    </source>
</evidence>
<dbReference type="RefSeq" id="WP_165265861.1">
    <property type="nucleotide sequence ID" value="NZ_JAALLS010000002.1"/>
</dbReference>
<feature type="compositionally biased region" description="Basic and acidic residues" evidence="5">
    <location>
        <begin position="117"/>
        <end position="150"/>
    </location>
</feature>
<dbReference type="SUPFAM" id="SSF74653">
    <property type="entry name" value="TolA/TonB C-terminal domain"/>
    <property type="match status" value="1"/>
</dbReference>
<evidence type="ECO:0000256" key="5">
    <source>
        <dbReference type="SAM" id="MobiDB-lite"/>
    </source>
</evidence>
<dbReference type="InterPro" id="IPR037682">
    <property type="entry name" value="TonB_C"/>
</dbReference>
<keyword evidence="2 6" id="KW-0812">Transmembrane</keyword>
<feature type="domain" description="TonB C-terminal" evidence="7">
    <location>
        <begin position="208"/>
        <end position="272"/>
    </location>
</feature>
<feature type="compositionally biased region" description="Basic and acidic residues" evidence="5">
    <location>
        <begin position="83"/>
        <end position="109"/>
    </location>
</feature>
<evidence type="ECO:0000256" key="4">
    <source>
        <dbReference type="ARBA" id="ARBA00023136"/>
    </source>
</evidence>
<evidence type="ECO:0000256" key="3">
    <source>
        <dbReference type="ARBA" id="ARBA00022989"/>
    </source>
</evidence>
<dbReference type="Proteomes" id="UP000479132">
    <property type="component" value="Unassembled WGS sequence"/>
</dbReference>
<evidence type="ECO:0000313" key="9">
    <source>
        <dbReference type="Proteomes" id="UP000479132"/>
    </source>
</evidence>
<dbReference type="NCBIfam" id="TIGR01352">
    <property type="entry name" value="tonB_Cterm"/>
    <property type="match status" value="1"/>
</dbReference>
<dbReference type="InterPro" id="IPR006260">
    <property type="entry name" value="TonB/TolA_C"/>
</dbReference>
<dbReference type="AlphaFoldDB" id="A0A6M1TF88"/>
<name>A0A6M1TF88_9BACT</name>
<dbReference type="GO" id="GO:0055085">
    <property type="term" value="P:transmembrane transport"/>
    <property type="evidence" value="ECO:0007669"/>
    <property type="project" value="InterPro"/>
</dbReference>
<keyword evidence="9" id="KW-1185">Reference proteome</keyword>
<organism evidence="8 9">
    <name type="scientific">Fodinibius halophilus</name>
    <dbReference type="NCBI Taxonomy" id="1736908"/>
    <lineage>
        <taxon>Bacteria</taxon>
        <taxon>Pseudomonadati</taxon>
        <taxon>Balneolota</taxon>
        <taxon>Balneolia</taxon>
        <taxon>Balneolales</taxon>
        <taxon>Balneolaceae</taxon>
        <taxon>Fodinibius</taxon>
    </lineage>
</organism>
<evidence type="ECO:0000259" key="7">
    <source>
        <dbReference type="Pfam" id="PF03544"/>
    </source>
</evidence>
<evidence type="ECO:0000313" key="8">
    <source>
        <dbReference type="EMBL" id="NGP87270.1"/>
    </source>
</evidence>
<dbReference type="Pfam" id="PF03544">
    <property type="entry name" value="TonB_C"/>
    <property type="match status" value="1"/>
</dbReference>
<accession>A0A6M1TF88</accession>
<reference evidence="8 9" key="1">
    <citation type="submission" date="2020-02" db="EMBL/GenBank/DDBJ databases">
        <title>Aliifodinibius halophilus 2W32, complete genome.</title>
        <authorList>
            <person name="Li Y."/>
            <person name="Wu S."/>
        </authorList>
    </citation>
    <scope>NUCLEOTIDE SEQUENCE [LARGE SCALE GENOMIC DNA]</scope>
    <source>
        <strain evidence="8 9">2W32</strain>
    </source>
</reference>
<keyword evidence="4 6" id="KW-0472">Membrane</keyword>
<protein>
    <submittedName>
        <fullName evidence="8">TonB family protein</fullName>
    </submittedName>
</protein>
<feature type="region of interest" description="Disordered" evidence="5">
    <location>
        <begin position="54"/>
        <end position="183"/>
    </location>
</feature>
<dbReference type="Gene3D" id="3.30.1150.10">
    <property type="match status" value="1"/>
</dbReference>
<proteinExistence type="predicted"/>